<feature type="domain" description="AB hydrolase-1" evidence="1">
    <location>
        <begin position="28"/>
        <end position="140"/>
    </location>
</feature>
<dbReference type="InterPro" id="IPR000073">
    <property type="entry name" value="AB_hydrolase_1"/>
</dbReference>
<comment type="caution">
    <text evidence="2">The sequence shown here is derived from an EMBL/GenBank/DDBJ whole genome shotgun (WGS) entry which is preliminary data.</text>
</comment>
<dbReference type="InterPro" id="IPR050266">
    <property type="entry name" value="AB_hydrolase_sf"/>
</dbReference>
<accession>A0ABV8P362</accession>
<dbReference type="EMBL" id="JBHSBV010000010">
    <property type="protein sequence ID" value="MFC4203249.1"/>
    <property type="molecule type" value="Genomic_DNA"/>
</dbReference>
<dbReference type="Pfam" id="PF00561">
    <property type="entry name" value="Abhydrolase_1"/>
    <property type="match status" value="1"/>
</dbReference>
<evidence type="ECO:0000313" key="3">
    <source>
        <dbReference type="Proteomes" id="UP001595848"/>
    </source>
</evidence>
<dbReference type="Proteomes" id="UP001595848">
    <property type="component" value="Unassembled WGS sequence"/>
</dbReference>
<gene>
    <name evidence="2" type="ORF">ACFOY1_20040</name>
</gene>
<name>A0ABV8P362_9BURK</name>
<dbReference type="GO" id="GO:0016787">
    <property type="term" value="F:hydrolase activity"/>
    <property type="evidence" value="ECO:0007669"/>
    <property type="project" value="UniProtKB-KW"/>
</dbReference>
<proteinExistence type="predicted"/>
<dbReference type="RefSeq" id="WP_217963732.1">
    <property type="nucleotide sequence ID" value="NZ_JAHTBN010000002.1"/>
</dbReference>
<evidence type="ECO:0000259" key="1">
    <source>
        <dbReference type="Pfam" id="PF00561"/>
    </source>
</evidence>
<evidence type="ECO:0000313" key="2">
    <source>
        <dbReference type="EMBL" id="MFC4203249.1"/>
    </source>
</evidence>
<protein>
    <submittedName>
        <fullName evidence="2">Alpha/beta fold hydrolase</fullName>
    </submittedName>
</protein>
<keyword evidence="2" id="KW-0378">Hydrolase</keyword>
<organism evidence="2 3">
    <name type="scientific">Candidimonas humi</name>
    <dbReference type="NCBI Taxonomy" id="683355"/>
    <lineage>
        <taxon>Bacteria</taxon>
        <taxon>Pseudomonadati</taxon>
        <taxon>Pseudomonadota</taxon>
        <taxon>Betaproteobacteria</taxon>
        <taxon>Burkholderiales</taxon>
        <taxon>Alcaligenaceae</taxon>
        <taxon>Candidimonas</taxon>
    </lineage>
</organism>
<reference evidence="3" key="1">
    <citation type="journal article" date="2019" name="Int. J. Syst. Evol. Microbiol.">
        <title>The Global Catalogue of Microorganisms (GCM) 10K type strain sequencing project: providing services to taxonomists for standard genome sequencing and annotation.</title>
        <authorList>
            <consortium name="The Broad Institute Genomics Platform"/>
            <consortium name="The Broad Institute Genome Sequencing Center for Infectious Disease"/>
            <person name="Wu L."/>
            <person name="Ma J."/>
        </authorList>
    </citation>
    <scope>NUCLEOTIDE SEQUENCE [LARGE SCALE GENOMIC DNA]</scope>
    <source>
        <strain evidence="3">LMG 24813</strain>
    </source>
</reference>
<sequence length="270" mass="29820">MPYMELSEDFKPYYEIHDCTDPWKPAETVLFVHGFTENTTCWRGWIPHLARNYRLLLLDLRGFGKTGPVAESFKFSTELVVDDLVRVINHLAGGPVHVVAGKSGCISVMRLAATRPDLVKSLTLACPPLSSPGNSDWVPYMAEHGMRDWARATMPARLGRDTDPRCIDWWVDMMGATALSTARAYLKWVVTTEPRLDLPKISCPALVILTTLSQETNAVGGGQLGPEVVRHDAPHAEVLVLDMDCYHASGSDPDTCAQAARKFLDGLRAS</sequence>
<keyword evidence="3" id="KW-1185">Reference proteome</keyword>
<dbReference type="PANTHER" id="PTHR43798">
    <property type="entry name" value="MONOACYLGLYCEROL LIPASE"/>
    <property type="match status" value="1"/>
</dbReference>